<proteinExistence type="predicted"/>
<sequence length="33" mass="4057">MVAIWTEIVLLLFFFYSNDIMLRTVPRYIIYSK</sequence>
<dbReference type="AlphaFoldDB" id="A0A0A8YZC0"/>
<organism evidence="1">
    <name type="scientific">Arundo donax</name>
    <name type="common">Giant reed</name>
    <name type="synonym">Donax arundinaceus</name>
    <dbReference type="NCBI Taxonomy" id="35708"/>
    <lineage>
        <taxon>Eukaryota</taxon>
        <taxon>Viridiplantae</taxon>
        <taxon>Streptophyta</taxon>
        <taxon>Embryophyta</taxon>
        <taxon>Tracheophyta</taxon>
        <taxon>Spermatophyta</taxon>
        <taxon>Magnoliopsida</taxon>
        <taxon>Liliopsida</taxon>
        <taxon>Poales</taxon>
        <taxon>Poaceae</taxon>
        <taxon>PACMAD clade</taxon>
        <taxon>Arundinoideae</taxon>
        <taxon>Arundineae</taxon>
        <taxon>Arundo</taxon>
    </lineage>
</organism>
<reference evidence="1" key="2">
    <citation type="journal article" date="2015" name="Data Brief">
        <title>Shoot transcriptome of the giant reed, Arundo donax.</title>
        <authorList>
            <person name="Barrero R.A."/>
            <person name="Guerrero F.D."/>
            <person name="Moolhuijzen P."/>
            <person name="Goolsby J.A."/>
            <person name="Tidwell J."/>
            <person name="Bellgard S.E."/>
            <person name="Bellgard M.I."/>
        </authorList>
    </citation>
    <scope>NUCLEOTIDE SEQUENCE</scope>
    <source>
        <tissue evidence="1">Shoot tissue taken approximately 20 cm above the soil surface</tissue>
    </source>
</reference>
<accession>A0A0A8YZC0</accession>
<protein>
    <submittedName>
        <fullName evidence="1">Uncharacterized protein</fullName>
    </submittedName>
</protein>
<reference evidence="1" key="1">
    <citation type="submission" date="2014-09" db="EMBL/GenBank/DDBJ databases">
        <authorList>
            <person name="Magalhaes I.L.F."/>
            <person name="Oliveira U."/>
            <person name="Santos F.R."/>
            <person name="Vidigal T.H.D.A."/>
            <person name="Brescovit A.D."/>
            <person name="Santos A.J."/>
        </authorList>
    </citation>
    <scope>NUCLEOTIDE SEQUENCE</scope>
    <source>
        <tissue evidence="1">Shoot tissue taken approximately 20 cm above the soil surface</tissue>
    </source>
</reference>
<evidence type="ECO:0000313" key="1">
    <source>
        <dbReference type="EMBL" id="JAD32489.1"/>
    </source>
</evidence>
<dbReference type="EMBL" id="GBRH01265406">
    <property type="protein sequence ID" value="JAD32489.1"/>
    <property type="molecule type" value="Transcribed_RNA"/>
</dbReference>
<name>A0A0A8YZC0_ARUDO</name>